<gene>
    <name evidence="1" type="ORF">S03H2_29691</name>
</gene>
<comment type="caution">
    <text evidence="1">The sequence shown here is derived from an EMBL/GenBank/DDBJ whole genome shotgun (WGS) entry which is preliminary data.</text>
</comment>
<evidence type="ECO:0000313" key="1">
    <source>
        <dbReference type="EMBL" id="GAH50499.1"/>
    </source>
</evidence>
<reference evidence="1" key="1">
    <citation type="journal article" date="2014" name="Front. Microbiol.">
        <title>High frequency of phylogenetically diverse reductive dehalogenase-homologous genes in deep subseafloor sedimentary metagenomes.</title>
        <authorList>
            <person name="Kawai M."/>
            <person name="Futagami T."/>
            <person name="Toyoda A."/>
            <person name="Takaki Y."/>
            <person name="Nishi S."/>
            <person name="Hori S."/>
            <person name="Arai W."/>
            <person name="Tsubouchi T."/>
            <person name="Morono Y."/>
            <person name="Uchiyama I."/>
            <person name="Ito T."/>
            <person name="Fujiyama A."/>
            <person name="Inagaki F."/>
            <person name="Takami H."/>
        </authorList>
    </citation>
    <scope>NUCLEOTIDE SEQUENCE</scope>
    <source>
        <strain evidence="1">Expedition CK06-06</strain>
    </source>
</reference>
<name>X1H9J1_9ZZZZ</name>
<proteinExistence type="predicted"/>
<protein>
    <submittedName>
        <fullName evidence="1">Uncharacterized protein</fullName>
    </submittedName>
</protein>
<dbReference type="AlphaFoldDB" id="X1H9J1"/>
<accession>X1H9J1</accession>
<organism evidence="1">
    <name type="scientific">marine sediment metagenome</name>
    <dbReference type="NCBI Taxonomy" id="412755"/>
    <lineage>
        <taxon>unclassified sequences</taxon>
        <taxon>metagenomes</taxon>
        <taxon>ecological metagenomes</taxon>
    </lineage>
</organism>
<sequence>MTVIIPKKAYLAVVAASVRFANTRIPKGDWLEVSGIFIGKNEGDDVIITDAYPIMHQELDKDASSSIILKAT</sequence>
<dbReference type="EMBL" id="BARU01017933">
    <property type="protein sequence ID" value="GAH50499.1"/>
    <property type="molecule type" value="Genomic_DNA"/>
</dbReference>